<evidence type="ECO:0000313" key="1">
    <source>
        <dbReference type="EMBL" id="OCT51882.1"/>
    </source>
</evidence>
<reference evidence="2" key="1">
    <citation type="submission" date="2015-07" db="EMBL/GenBank/DDBJ databases">
        <authorList>
            <person name="Teixeira M.M."/>
            <person name="Souza R.C."/>
            <person name="Almeida L.G."/>
            <person name="Vicente V.A."/>
            <person name="de Hoog S."/>
            <person name="Bocca A.L."/>
            <person name="de Almeida S.R."/>
            <person name="Vasconcelos A.T."/>
            <person name="Felipe M.S."/>
        </authorList>
    </citation>
    <scope>NUCLEOTIDE SEQUENCE [LARGE SCALE GENOMIC DNA]</scope>
    <source>
        <strain evidence="2">KSF</strain>
    </source>
</reference>
<dbReference type="Proteomes" id="UP000094526">
    <property type="component" value="Unassembled WGS sequence"/>
</dbReference>
<organism evidence="1 2">
    <name type="scientific">Cladophialophora carrionii</name>
    <dbReference type="NCBI Taxonomy" id="86049"/>
    <lineage>
        <taxon>Eukaryota</taxon>
        <taxon>Fungi</taxon>
        <taxon>Dikarya</taxon>
        <taxon>Ascomycota</taxon>
        <taxon>Pezizomycotina</taxon>
        <taxon>Eurotiomycetes</taxon>
        <taxon>Chaetothyriomycetidae</taxon>
        <taxon>Chaetothyriales</taxon>
        <taxon>Herpotrichiellaceae</taxon>
        <taxon>Cladophialophora</taxon>
    </lineage>
</organism>
<accession>A0A1C1CTS2</accession>
<protein>
    <submittedName>
        <fullName evidence="1">Uncharacterized protein</fullName>
    </submittedName>
</protein>
<dbReference type="EMBL" id="LGRB01000009">
    <property type="protein sequence ID" value="OCT51882.1"/>
    <property type="molecule type" value="Genomic_DNA"/>
</dbReference>
<dbReference type="AlphaFoldDB" id="A0A1C1CTS2"/>
<sequence length="161" mass="17643">MGDLVWCDKMFRRQMPLEVVNTSVTVSAQMTGKSVLAVTPPMSLPVGPVGEVLRRTTGIARPTMPTVRREHVSGEGALCTVHAGAARARELNCLWCLELDVELNRALELDIKSRSNCGKMEGNRRSEEKLYTLYQVNAAKALCLSVRMLLNALGVPDFAKG</sequence>
<evidence type="ECO:0000313" key="2">
    <source>
        <dbReference type="Proteomes" id="UP000094526"/>
    </source>
</evidence>
<name>A0A1C1CTS2_9EURO</name>
<dbReference type="VEuPathDB" id="FungiDB:CLCR_09133"/>
<gene>
    <name evidence="1" type="ORF">CLCR_09133</name>
</gene>
<comment type="caution">
    <text evidence="1">The sequence shown here is derived from an EMBL/GenBank/DDBJ whole genome shotgun (WGS) entry which is preliminary data.</text>
</comment>
<proteinExistence type="predicted"/>
<keyword evidence="2" id="KW-1185">Reference proteome</keyword>